<dbReference type="InterPro" id="IPR026698">
    <property type="entry name" value="UPF_C3orf38"/>
</dbReference>
<dbReference type="CTD" id="102288582"/>
<dbReference type="AlphaFoldDB" id="A0A8C6R273"/>
<evidence type="ECO:0000313" key="2">
    <source>
        <dbReference type="Proteomes" id="UP000694381"/>
    </source>
</evidence>
<dbReference type="GO" id="GO:0043065">
    <property type="term" value="P:positive regulation of apoptotic process"/>
    <property type="evidence" value="ECO:0007669"/>
    <property type="project" value="Ensembl"/>
</dbReference>
<dbReference type="Proteomes" id="UP000694381">
    <property type="component" value="Unassembled WGS sequence"/>
</dbReference>
<dbReference type="Pfam" id="PF15008">
    <property type="entry name" value="DUF4518"/>
    <property type="match status" value="1"/>
</dbReference>
<proteinExistence type="predicted"/>
<dbReference type="Ensembl" id="ENSNGAT00000017691.1">
    <property type="protein sequence ID" value="ENSNGAP00000012135.1"/>
    <property type="gene ID" value="ENSNGAG00000014091.1"/>
</dbReference>
<keyword evidence="2" id="KW-1185">Reference proteome</keyword>
<sequence>MSGLSHEEMEGCRNLLGLLDNDEIMALCDTVTNRLVQPEDRQDAIHAILVYSQSVEELLRRKKVHREVIFKYLAAQGVVLPPTTEKHNLIQHAKDYWEKQSPKLEETPEPVTKTEDIQLFQQQAKEDKKAEKVDFRRLGKEFCHWFFELLNSQNPFLGPPQDEWGPQHFWHDVKLRFYYNTSEQNVLDYHGAEIVSLRLLSLVKEEFLFLNPNLDSHGLKCASSPHGLVMVGVAGTVHRGNACLGIFEQIFGLIRCPFLENTWKIKFINLRIVGESSLAPGRSLRPAVRFEQSDLEAFYNIITLCDNSEVRQALDSGTGDQVLCSGEETLLNKRELNLPSPLRH</sequence>
<dbReference type="OMA" id="AKEYWCE"/>
<dbReference type="PANTHER" id="PTHR21084:SF1">
    <property type="entry name" value="DENSE INCISORS"/>
    <property type="match status" value="1"/>
</dbReference>
<reference evidence="1" key="1">
    <citation type="submission" date="2025-08" db="UniProtKB">
        <authorList>
            <consortium name="Ensembl"/>
        </authorList>
    </citation>
    <scope>IDENTIFICATION</scope>
</reference>
<organism evidence="1 2">
    <name type="scientific">Nannospalax galili</name>
    <name type="common">Northern Israeli blind subterranean mole rat</name>
    <name type="synonym">Spalax galili</name>
    <dbReference type="NCBI Taxonomy" id="1026970"/>
    <lineage>
        <taxon>Eukaryota</taxon>
        <taxon>Metazoa</taxon>
        <taxon>Chordata</taxon>
        <taxon>Craniata</taxon>
        <taxon>Vertebrata</taxon>
        <taxon>Euteleostomi</taxon>
        <taxon>Mammalia</taxon>
        <taxon>Eutheria</taxon>
        <taxon>Euarchontoglires</taxon>
        <taxon>Glires</taxon>
        <taxon>Rodentia</taxon>
        <taxon>Myomorpha</taxon>
        <taxon>Muroidea</taxon>
        <taxon>Spalacidae</taxon>
        <taxon>Spalacinae</taxon>
        <taxon>Nannospalax</taxon>
    </lineage>
</organism>
<dbReference type="InterPro" id="IPR032710">
    <property type="entry name" value="NTF2-like_dom_sf"/>
</dbReference>
<dbReference type="PANTHER" id="PTHR21084">
    <property type="entry name" value="DENSE INCISORS"/>
    <property type="match status" value="1"/>
</dbReference>
<dbReference type="GO" id="GO:0005634">
    <property type="term" value="C:nucleus"/>
    <property type="evidence" value="ECO:0007669"/>
    <property type="project" value="Ensembl"/>
</dbReference>
<accession>A0A8C6R273</accession>
<evidence type="ECO:0000313" key="1">
    <source>
        <dbReference type="Ensembl" id="ENSNGAP00000012135.1"/>
    </source>
</evidence>
<dbReference type="SUPFAM" id="SSF54427">
    <property type="entry name" value="NTF2-like"/>
    <property type="match status" value="1"/>
</dbReference>
<gene>
    <name evidence="1" type="primary">CUNH3orf38</name>
</gene>
<dbReference type="OrthoDB" id="6407068at2759"/>
<reference evidence="1" key="2">
    <citation type="submission" date="2025-09" db="UniProtKB">
        <authorList>
            <consortium name="Ensembl"/>
        </authorList>
    </citation>
    <scope>IDENTIFICATION</scope>
</reference>
<dbReference type="GeneTree" id="ENSGT00390000000367"/>
<dbReference type="RefSeq" id="XP_008830459.1">
    <property type="nucleotide sequence ID" value="XM_008832237.3"/>
</dbReference>
<protein>
    <submittedName>
        <fullName evidence="1">RIKEN cDNA 4930453N24 gene</fullName>
    </submittedName>
</protein>
<dbReference type="GeneID" id="103733431"/>
<name>A0A8C6R273_NANGA</name>